<dbReference type="InterPro" id="IPR046959">
    <property type="entry name" value="PRK1-6/SRF4-like"/>
</dbReference>
<dbReference type="InterPro" id="IPR032675">
    <property type="entry name" value="LRR_dom_sf"/>
</dbReference>
<evidence type="ECO:0008006" key="6">
    <source>
        <dbReference type="Google" id="ProtNLM"/>
    </source>
</evidence>
<feature type="signal peptide" evidence="3">
    <location>
        <begin position="1"/>
        <end position="24"/>
    </location>
</feature>
<dbReference type="GO" id="GO:0005930">
    <property type="term" value="C:axoneme"/>
    <property type="evidence" value="ECO:0007669"/>
    <property type="project" value="UniProtKB-SubCell"/>
</dbReference>
<dbReference type="STRING" id="307507.A0A2V0PGQ0"/>
<evidence type="ECO:0000313" key="5">
    <source>
        <dbReference type="Proteomes" id="UP000247498"/>
    </source>
</evidence>
<dbReference type="PANTHER" id="PTHR48007:SF4">
    <property type="entry name" value="LEUCINE-RICH REPEAT RECEPTOR-LIKE PROTEIN KINASE PXC1"/>
    <property type="match status" value="1"/>
</dbReference>
<comment type="subcellular location">
    <subcellularLocation>
        <location evidence="1">Cytoplasm</location>
        <location evidence="1">Cytoskeleton</location>
        <location evidence="1">Cilium axoneme</location>
    </subcellularLocation>
</comment>
<dbReference type="Proteomes" id="UP000247498">
    <property type="component" value="Unassembled WGS sequence"/>
</dbReference>
<protein>
    <recommendedName>
        <fullName evidence="6">Leucine-rich repeat-containing N-terminal plant-type domain-containing protein</fullName>
    </recommendedName>
</protein>
<feature type="compositionally biased region" description="Low complexity" evidence="2">
    <location>
        <begin position="114"/>
        <end position="128"/>
    </location>
</feature>
<keyword evidence="3" id="KW-0732">Signal</keyword>
<organism evidence="4 5">
    <name type="scientific">Raphidocelis subcapitata</name>
    <dbReference type="NCBI Taxonomy" id="307507"/>
    <lineage>
        <taxon>Eukaryota</taxon>
        <taxon>Viridiplantae</taxon>
        <taxon>Chlorophyta</taxon>
        <taxon>core chlorophytes</taxon>
        <taxon>Chlorophyceae</taxon>
        <taxon>CS clade</taxon>
        <taxon>Sphaeropleales</taxon>
        <taxon>Selenastraceae</taxon>
        <taxon>Raphidocelis</taxon>
    </lineage>
</organism>
<feature type="chain" id="PRO_5015876035" description="Leucine-rich repeat-containing N-terminal plant-type domain-containing protein" evidence="3">
    <location>
        <begin position="25"/>
        <end position="306"/>
    </location>
</feature>
<feature type="compositionally biased region" description="Low complexity" evidence="2">
    <location>
        <begin position="157"/>
        <end position="168"/>
    </location>
</feature>
<evidence type="ECO:0000256" key="2">
    <source>
        <dbReference type="SAM" id="MobiDB-lite"/>
    </source>
</evidence>
<dbReference type="EMBL" id="BDRX01000142">
    <property type="protein sequence ID" value="GBF99001.1"/>
    <property type="molecule type" value="Genomic_DNA"/>
</dbReference>
<feature type="compositionally biased region" description="Pro residues" evidence="2">
    <location>
        <begin position="144"/>
        <end position="156"/>
    </location>
</feature>
<feature type="region of interest" description="Disordered" evidence="2">
    <location>
        <begin position="91"/>
        <end position="177"/>
    </location>
</feature>
<dbReference type="SUPFAM" id="SSF52058">
    <property type="entry name" value="L domain-like"/>
    <property type="match status" value="1"/>
</dbReference>
<dbReference type="AlphaFoldDB" id="A0A2V0PGQ0"/>
<evidence type="ECO:0000256" key="1">
    <source>
        <dbReference type="ARBA" id="ARBA00004430"/>
    </source>
</evidence>
<keyword evidence="5" id="KW-1185">Reference proteome</keyword>
<dbReference type="Gene3D" id="3.80.10.10">
    <property type="entry name" value="Ribonuclease Inhibitor"/>
    <property type="match status" value="1"/>
</dbReference>
<gene>
    <name evidence="4" type="ORF">Rsub_11805</name>
</gene>
<evidence type="ECO:0000256" key="3">
    <source>
        <dbReference type="SAM" id="SignalP"/>
    </source>
</evidence>
<reference evidence="4 5" key="1">
    <citation type="journal article" date="2018" name="Sci. Rep.">
        <title>Raphidocelis subcapitata (=Pseudokirchneriella subcapitata) provides an insight into genome evolution and environmental adaptations in the Sphaeropleales.</title>
        <authorList>
            <person name="Suzuki S."/>
            <person name="Yamaguchi H."/>
            <person name="Nakajima N."/>
            <person name="Kawachi M."/>
        </authorList>
    </citation>
    <scope>NUCLEOTIDE SEQUENCE [LARGE SCALE GENOMIC DNA]</scope>
    <source>
        <strain evidence="4 5">NIES-35</strain>
    </source>
</reference>
<comment type="caution">
    <text evidence="4">The sequence shown here is derived from an EMBL/GenBank/DDBJ whole genome shotgun (WGS) entry which is preliminary data.</text>
</comment>
<feature type="compositionally biased region" description="Low complexity" evidence="2">
    <location>
        <begin position="93"/>
        <end position="106"/>
    </location>
</feature>
<name>A0A2V0PGQ0_9CHLO</name>
<evidence type="ECO:0000313" key="4">
    <source>
        <dbReference type="EMBL" id="GBF99001.1"/>
    </source>
</evidence>
<accession>A0A2V0PGQ0</accession>
<dbReference type="InParanoid" id="A0A2V0PGQ0"/>
<sequence length="306" mass="31288">MTHHASRAALLLALAVALVGPAACEPDVGPQPQPLPLFDFQFQVGAVGASAAGSASVAPVAVQVLQPSRQPTKRPPLPAQPTAQQYLEPSVMQEQEGPQPVGQPLEAPEPLPQQQPARARPSQPQLPRQQPPPMQQPVQARPSQPQPQPLPQPQPRPAGAQPLPLPQQGKPAVAAPPSSQLDALLAAAAALAPRGGLRGWTAGRGAGGGYCAAFDGVRCDGARNVVGIDLGKAGPLGGALPPGAVLRALPKLRSLWLPSAALAGALPADWGGLSELEDVRLGGNALEGGVPHAWTNMGGLKRLDLS</sequence>
<proteinExistence type="predicted"/>
<dbReference type="PANTHER" id="PTHR48007">
    <property type="entry name" value="LEUCINE-RICH REPEAT RECEPTOR-LIKE PROTEIN KINASE PXC1"/>
    <property type="match status" value="1"/>
</dbReference>